<sequence>MSNVAVVTGASSGFGAEFARRFAQAGHDLVLVARRRDRMEQLARELTAAHGVTVTVIDADLAEADGAQRVADRIADAGLKPAALVNSAGFGTAERFADEDPARIADEIRVNVLALTLLSRLLMPSLLAAPEGFLINISSTAGHQPVPTMAVYGATKAYVLSLTEAIWHEVRGSGLRVLTLCPGPTETEFFEAAGTDRFRVGKVVGVRESVDEAWRALHRPSPPPTLTVGLGNRVNALGARLAPRRLTLAVTARLTARGGRANIENS</sequence>
<comment type="similarity">
    <text evidence="1">Belongs to the short-chain dehydrogenases/reductases (SDR) family.</text>
</comment>
<dbReference type="Gene3D" id="3.40.50.720">
    <property type="entry name" value="NAD(P)-binding Rossmann-like Domain"/>
    <property type="match status" value="1"/>
</dbReference>
<dbReference type="InterPro" id="IPR036291">
    <property type="entry name" value="NAD(P)-bd_dom_sf"/>
</dbReference>
<organism evidence="4 5">
    <name type="scientific">Kineosporia corallincola</name>
    <dbReference type="NCBI Taxonomy" id="2835133"/>
    <lineage>
        <taxon>Bacteria</taxon>
        <taxon>Bacillati</taxon>
        <taxon>Actinomycetota</taxon>
        <taxon>Actinomycetes</taxon>
        <taxon>Kineosporiales</taxon>
        <taxon>Kineosporiaceae</taxon>
        <taxon>Kineosporia</taxon>
    </lineage>
</organism>
<dbReference type="PIRSF" id="PIRSF000126">
    <property type="entry name" value="11-beta-HSD1"/>
    <property type="match status" value="1"/>
</dbReference>
<dbReference type="Pfam" id="PF00106">
    <property type="entry name" value="adh_short"/>
    <property type="match status" value="1"/>
</dbReference>
<accession>A0ABS5TMU6</accession>
<dbReference type="Proteomes" id="UP001197247">
    <property type="component" value="Unassembled WGS sequence"/>
</dbReference>
<evidence type="ECO:0000313" key="4">
    <source>
        <dbReference type="EMBL" id="MBT0771521.1"/>
    </source>
</evidence>
<proteinExistence type="inferred from homology"/>
<evidence type="ECO:0000259" key="3">
    <source>
        <dbReference type="SMART" id="SM00822"/>
    </source>
</evidence>
<keyword evidence="5" id="KW-1185">Reference proteome</keyword>
<dbReference type="SMART" id="SM00822">
    <property type="entry name" value="PKS_KR"/>
    <property type="match status" value="1"/>
</dbReference>
<dbReference type="SUPFAM" id="SSF51735">
    <property type="entry name" value="NAD(P)-binding Rossmann-fold domains"/>
    <property type="match status" value="1"/>
</dbReference>
<dbReference type="RefSeq" id="WP_214157873.1">
    <property type="nucleotide sequence ID" value="NZ_JAHBAY010000009.1"/>
</dbReference>
<dbReference type="PANTHER" id="PTHR43086">
    <property type="entry name" value="VERY-LONG-CHAIN 3-OXOOACYL-COA REDUCTASE"/>
    <property type="match status" value="1"/>
</dbReference>
<protein>
    <submittedName>
        <fullName evidence="4">SDR family oxidoreductase</fullName>
    </submittedName>
</protein>
<dbReference type="InterPro" id="IPR057326">
    <property type="entry name" value="KR_dom"/>
</dbReference>
<reference evidence="4 5" key="1">
    <citation type="submission" date="2021-05" db="EMBL/GenBank/DDBJ databases">
        <title>Kineosporia and Streptomyces sp. nov. two new marine actinobacteria isolated from Coral.</title>
        <authorList>
            <person name="Buangrab K."/>
            <person name="Sutthacheep M."/>
            <person name="Yeemin T."/>
            <person name="Harunari E."/>
            <person name="Igarashi Y."/>
            <person name="Kanchanasin P."/>
            <person name="Tanasupawat S."/>
            <person name="Phongsopitanun W."/>
        </authorList>
    </citation>
    <scope>NUCLEOTIDE SEQUENCE [LARGE SCALE GENOMIC DNA]</scope>
    <source>
        <strain evidence="4 5">J2-2</strain>
    </source>
</reference>
<feature type="domain" description="Ketoreductase" evidence="3">
    <location>
        <begin position="3"/>
        <end position="187"/>
    </location>
</feature>
<dbReference type="CDD" id="cd05233">
    <property type="entry name" value="SDR_c"/>
    <property type="match status" value="1"/>
</dbReference>
<name>A0ABS5TMU6_9ACTN</name>
<gene>
    <name evidence="4" type="ORF">KIH74_21465</name>
</gene>
<keyword evidence="2" id="KW-0560">Oxidoreductase</keyword>
<dbReference type="InterPro" id="IPR002347">
    <property type="entry name" value="SDR_fam"/>
</dbReference>
<dbReference type="EMBL" id="JAHBAY010000009">
    <property type="protein sequence ID" value="MBT0771521.1"/>
    <property type="molecule type" value="Genomic_DNA"/>
</dbReference>
<comment type="caution">
    <text evidence="4">The sequence shown here is derived from an EMBL/GenBank/DDBJ whole genome shotgun (WGS) entry which is preliminary data.</text>
</comment>
<evidence type="ECO:0000256" key="2">
    <source>
        <dbReference type="ARBA" id="ARBA00023002"/>
    </source>
</evidence>
<dbReference type="PRINTS" id="PR00081">
    <property type="entry name" value="GDHRDH"/>
</dbReference>
<dbReference type="PANTHER" id="PTHR43086:SF3">
    <property type="entry name" value="NADP-DEPENDENT 3-HYDROXY ACID DEHYDROGENASE YDFG"/>
    <property type="match status" value="1"/>
</dbReference>
<evidence type="ECO:0000256" key="1">
    <source>
        <dbReference type="ARBA" id="ARBA00006484"/>
    </source>
</evidence>
<evidence type="ECO:0000313" key="5">
    <source>
        <dbReference type="Proteomes" id="UP001197247"/>
    </source>
</evidence>